<name>W2SB17_CYPE1</name>
<dbReference type="GeneID" id="19977330"/>
<dbReference type="AlphaFoldDB" id="W2SB17"/>
<dbReference type="VEuPathDB" id="FungiDB:HMPREF1541_09991"/>
<feature type="transmembrane region" description="Helical" evidence="2">
    <location>
        <begin position="71"/>
        <end position="94"/>
    </location>
</feature>
<keyword evidence="2" id="KW-0472">Membrane</keyword>
<protein>
    <submittedName>
        <fullName evidence="3">Uncharacterized protein</fullName>
    </submittedName>
</protein>
<evidence type="ECO:0000256" key="1">
    <source>
        <dbReference type="SAM" id="MobiDB-lite"/>
    </source>
</evidence>
<dbReference type="EMBL" id="KB822713">
    <property type="protein sequence ID" value="ETN45114.1"/>
    <property type="molecule type" value="Genomic_DNA"/>
</dbReference>
<feature type="compositionally biased region" description="Polar residues" evidence="1">
    <location>
        <begin position="20"/>
        <end position="30"/>
    </location>
</feature>
<keyword evidence="4" id="KW-1185">Reference proteome</keyword>
<feature type="region of interest" description="Disordered" evidence="1">
    <location>
        <begin position="1"/>
        <end position="61"/>
    </location>
</feature>
<dbReference type="HOGENOM" id="CLU_389791_0_0_1"/>
<dbReference type="STRING" id="1220924.W2SB17"/>
<dbReference type="Proteomes" id="UP000030752">
    <property type="component" value="Unassembled WGS sequence"/>
</dbReference>
<keyword evidence="2" id="KW-1133">Transmembrane helix</keyword>
<evidence type="ECO:0000313" key="3">
    <source>
        <dbReference type="EMBL" id="ETN45114.1"/>
    </source>
</evidence>
<evidence type="ECO:0000313" key="4">
    <source>
        <dbReference type="Proteomes" id="UP000030752"/>
    </source>
</evidence>
<accession>W2SB17</accession>
<evidence type="ECO:0000256" key="2">
    <source>
        <dbReference type="SAM" id="Phobius"/>
    </source>
</evidence>
<dbReference type="eggNOG" id="ENOG502SAP5">
    <property type="taxonomic scope" value="Eukaryota"/>
</dbReference>
<feature type="transmembrane region" description="Helical" evidence="2">
    <location>
        <begin position="132"/>
        <end position="158"/>
    </location>
</feature>
<dbReference type="OrthoDB" id="3344043at2759"/>
<reference evidence="3 4" key="1">
    <citation type="submission" date="2013-03" db="EMBL/GenBank/DDBJ databases">
        <title>The Genome Sequence of Phialophora europaea CBS 101466.</title>
        <authorList>
            <consortium name="The Broad Institute Genomics Platform"/>
            <person name="Cuomo C."/>
            <person name="de Hoog S."/>
            <person name="Gorbushina A."/>
            <person name="Walker B."/>
            <person name="Young S.K."/>
            <person name="Zeng Q."/>
            <person name="Gargeya S."/>
            <person name="Fitzgerald M."/>
            <person name="Haas B."/>
            <person name="Abouelleil A."/>
            <person name="Allen A.W."/>
            <person name="Alvarado L."/>
            <person name="Arachchi H.M."/>
            <person name="Berlin A.M."/>
            <person name="Chapman S.B."/>
            <person name="Gainer-Dewar J."/>
            <person name="Goldberg J."/>
            <person name="Griggs A."/>
            <person name="Gujja S."/>
            <person name="Hansen M."/>
            <person name="Howarth C."/>
            <person name="Imamovic A."/>
            <person name="Ireland A."/>
            <person name="Larimer J."/>
            <person name="McCowan C."/>
            <person name="Murphy C."/>
            <person name="Pearson M."/>
            <person name="Poon T.W."/>
            <person name="Priest M."/>
            <person name="Roberts A."/>
            <person name="Saif S."/>
            <person name="Shea T."/>
            <person name="Sisk P."/>
            <person name="Sykes S."/>
            <person name="Wortman J."/>
            <person name="Nusbaum C."/>
            <person name="Birren B."/>
        </authorList>
    </citation>
    <scope>NUCLEOTIDE SEQUENCE [LARGE SCALE GENOMIC DNA]</scope>
    <source>
        <strain evidence="3 4">CBS 101466</strain>
    </source>
</reference>
<proteinExistence type="predicted"/>
<dbReference type="InParanoid" id="W2SB17"/>
<keyword evidence="2" id="KW-0812">Transmembrane</keyword>
<feature type="transmembrane region" description="Helical" evidence="2">
    <location>
        <begin position="179"/>
        <end position="199"/>
    </location>
</feature>
<feature type="transmembrane region" description="Helical" evidence="2">
    <location>
        <begin position="219"/>
        <end position="240"/>
    </location>
</feature>
<gene>
    <name evidence="3" type="ORF">HMPREF1541_09991</name>
</gene>
<feature type="transmembrane region" description="Helical" evidence="2">
    <location>
        <begin position="588"/>
        <end position="611"/>
    </location>
</feature>
<dbReference type="RefSeq" id="XP_008712884.1">
    <property type="nucleotide sequence ID" value="XM_008714662.1"/>
</dbReference>
<feature type="compositionally biased region" description="Polar residues" evidence="1">
    <location>
        <begin position="39"/>
        <end position="51"/>
    </location>
</feature>
<organism evidence="3 4">
    <name type="scientific">Cyphellophora europaea (strain CBS 101466)</name>
    <name type="common">Phialophora europaea</name>
    <dbReference type="NCBI Taxonomy" id="1220924"/>
    <lineage>
        <taxon>Eukaryota</taxon>
        <taxon>Fungi</taxon>
        <taxon>Dikarya</taxon>
        <taxon>Ascomycota</taxon>
        <taxon>Pezizomycotina</taxon>
        <taxon>Eurotiomycetes</taxon>
        <taxon>Chaetothyriomycetidae</taxon>
        <taxon>Chaetothyriales</taxon>
        <taxon>Cyphellophoraceae</taxon>
        <taxon>Cyphellophora</taxon>
    </lineage>
</organism>
<sequence length="682" mass="73312">MAAGINEQYRSLMGRDTRTDNSYSSSIRSPDQTRDGIRFTNQIPHTAQNGQAPEPVSTPPRGMMRGFKREIIGGMVLMFLPLPLMAVLVGLIYANREASSTLPGSADSITIDGSDRPLDSNYYLVSYSATRLAFISSLAATLALALVPVAMPLLYAYVAASSLQNASLLRQHDKLPSPFQFELLLRMLAGGTLDIFLYLDYLFRRKRSRIAAVPLLNKAAMMLSFMLLLALGVTIADAFFHIKTISVQYHSSVPYQQSDFLPGRRLPIECWNDTDEFATGYACNYIPGGSGAASSFTNSTEGYLTLGNQSTHNAVRLADDGSTAIIVPPTSPNGVSFTAKSFASSTTCETVTKKCHPQSNATGDCTACQAWIFNCTKEDAGFVWLGDFGDTVSAAGASGNVAYAIQYFNTSDRTTNGSDVGGLQNATDGRFSFSLLFQLPRGLTPDLTNNNMDPDMDMAYDPINDIVANTYGIEYGILLCETQLSEASYLAALDGSIHAPVLTPMNTSATKPFIQPLAREVGGRENLLTGINLAAANAVDREDLAAQFARLYDRTLLGLVAGLLPDREPVGAVQQETKQVARVPIPELMVLLVLNLLYPVIGVALGVWALLLCRKQGVRDVQARLGMAAMVSAAFEDPAFNESAARVKELYAEMRGLPTARVAVGEGGGGSKVLVGVLEGEK</sequence>